<evidence type="ECO:0000313" key="5">
    <source>
        <dbReference type="EMBL" id="GCB88175.1"/>
    </source>
</evidence>
<dbReference type="InterPro" id="IPR025085">
    <property type="entry name" value="pPIWI_RE_X"/>
</dbReference>
<evidence type="ECO:0000259" key="2">
    <source>
        <dbReference type="Pfam" id="PF13032"/>
    </source>
</evidence>
<evidence type="ECO:0000259" key="3">
    <source>
        <dbReference type="Pfam" id="PF13111"/>
    </source>
</evidence>
<comment type="caution">
    <text evidence="5">The sequence shown here is derived from an EMBL/GenBank/DDBJ whole genome shotgun (WGS) entry which is preliminary data.</text>
</comment>
<gene>
    <name evidence="5" type="ORF">SALB_00844</name>
</gene>
<dbReference type="InterPro" id="IPR024996">
    <property type="entry name" value="RNaseH_pPIWI_RE"/>
</dbReference>
<evidence type="ECO:0000259" key="4">
    <source>
        <dbReference type="Pfam" id="PF18157"/>
    </source>
</evidence>
<protein>
    <recommendedName>
        <fullName evidence="7">DUF3893 domain-containing protein</fullName>
    </recommendedName>
</protein>
<dbReference type="InterPro" id="IPR040496">
    <property type="entry name" value="MID_pPIWI_RE"/>
</dbReference>
<evidence type="ECO:0000256" key="1">
    <source>
        <dbReference type="SAM" id="MobiDB-lite"/>
    </source>
</evidence>
<dbReference type="Pfam" id="PF13032">
    <property type="entry name" value="RNaseH_pPIWI_RE"/>
    <property type="match status" value="1"/>
</dbReference>
<name>A0A401QS24_STRNR</name>
<dbReference type="Proteomes" id="UP000288351">
    <property type="component" value="Unassembled WGS sequence"/>
</dbReference>
<dbReference type="EMBL" id="BHXC01000006">
    <property type="protein sequence ID" value="GCB88175.1"/>
    <property type="molecule type" value="Genomic_DNA"/>
</dbReference>
<feature type="domain" description="Prokaryotic pPIWI-RE MID" evidence="4">
    <location>
        <begin position="486"/>
        <end position="624"/>
    </location>
</feature>
<dbReference type="Pfam" id="PF18157">
    <property type="entry name" value="MID_pPIWI_RE"/>
    <property type="match status" value="1"/>
</dbReference>
<feature type="region of interest" description="Disordered" evidence="1">
    <location>
        <begin position="918"/>
        <end position="959"/>
    </location>
</feature>
<feature type="domain" description="pPIWI-RE RNaseH" evidence="2">
    <location>
        <begin position="637"/>
        <end position="915"/>
    </location>
</feature>
<organism evidence="5 6">
    <name type="scientific">Streptomyces noursei</name>
    <name type="common">Streptomyces albulus</name>
    <dbReference type="NCBI Taxonomy" id="1971"/>
    <lineage>
        <taxon>Bacteria</taxon>
        <taxon>Bacillati</taxon>
        <taxon>Actinomycetota</taxon>
        <taxon>Actinomycetes</taxon>
        <taxon>Kitasatosporales</taxon>
        <taxon>Streptomycetaceae</taxon>
        <taxon>Streptomyces</taxon>
    </lineage>
</organism>
<proteinExistence type="predicted"/>
<dbReference type="RefSeq" id="WP_020929523.1">
    <property type="nucleotide sequence ID" value="NZ_BHXC01000006.1"/>
</dbReference>
<evidence type="ECO:0008006" key="7">
    <source>
        <dbReference type="Google" id="ProtNLM"/>
    </source>
</evidence>
<dbReference type="AlphaFoldDB" id="A0A401QS24"/>
<feature type="domain" description="pPIWI-RE module N-terminal" evidence="3">
    <location>
        <begin position="10"/>
        <end position="427"/>
    </location>
</feature>
<accession>A0A401QS24</accession>
<reference evidence="5 6" key="1">
    <citation type="journal article" date="2019" name="Microbiol. Resour. Announc.">
        <title>Draft Genome Sequence of the Most Traditional epsilon-Poly-l-Lysine Producer, Streptomyces albulus NBRC14147.</title>
        <authorList>
            <person name="Yamanaka K."/>
            <person name="Hamano Y."/>
        </authorList>
    </citation>
    <scope>NUCLEOTIDE SEQUENCE [LARGE SCALE GENOMIC DNA]</scope>
    <source>
        <strain evidence="5 6">NBRC 14147</strain>
    </source>
</reference>
<dbReference type="Pfam" id="PF13111">
    <property type="entry name" value="pPIWI_RE_X"/>
    <property type="match status" value="1"/>
</dbReference>
<sequence>MAYQHVRTASYMPDPAQGPFPVLRHTLSLPAHWEEPLGQLRDHGRPEGRWHGPRRIPTWEINQLIRTTAPDVVTVASNASFGTDSPWLYCTEPFPAPVTNLYAATWLRNLPRHPDDPDARRLLAECFRELDTESLTWRADSIDLLEQQPSPGGTAKPTRLVYRLLPDELAARIARQGAYEHGGRQLTFHQVAGAAGGYDAGSSSAELMSWPPIEYRPTGRGGERKPSYYAATLRVGVRTVPFSPVPRIHLSAGIRRFVTGKVWMPFRKGVSVYLLPEISLVPDAPVSRRLSVAMLQWRNGTTDWRQGGPSGMLAAVAALDGLPSVDRLVKEADHWIGDGKDGIRLAVGHQAAMGRHPIGTGLMPSERRRLIEWAEQALAPEFVPAPKLQRSRYGRSPVRQLTKRPSMPKNATTEELAALLERTERTAADNARVRRAALAATLDGTDLVGFLVHQTDDQRNRLVATAESTLGLTEFRREQGPETWVWEAEELTVRLHAHPLGELGSPLGAEDRPPRAGQEHDQAIRERRGRVAEVMTRLREQVPGARIALVELEGSEAFQGPARRTDPKYAIRLGCADAGLVTQFIRPLDTTMDKADAEKDAALRAEAAWADGLRQTGMRLVPQHTLGDRIPSGLSQVAFHLVERRVDGPTGRSQFTPIAVLLRPDAPCVLGRTADASEWMPYPDLLRILTGRVRGNDLRTSAQQSAVTAAFIRRTLASLRGTPTLVLSHAQDVRKRWPWLTNGGLEVDRIGLDGGPAQRIGLYGKHLRVVRVADSGRDETPQWWAEREEREEELAGQQRGGFGMGLWVPDEPGAPGRVFYSTADKASTQTKLTNDDAKLTPHVNPAGRSAHRPTVNAWNPELLELTLACLQPGDYPEAWAAFVHQQRVCKDDYRDVLGLPLALHLARLADEYALPHDEEEAVDPTAGPVAGTGVEDGPGQLTFDFDTDEDDEEQAHGNA</sequence>
<evidence type="ECO:0000313" key="6">
    <source>
        <dbReference type="Proteomes" id="UP000288351"/>
    </source>
</evidence>